<dbReference type="AlphaFoldDB" id="A0AA39ZAY3"/>
<dbReference type="EMBL" id="JAULSY010000071">
    <property type="protein sequence ID" value="KAK0667504.1"/>
    <property type="molecule type" value="Genomic_DNA"/>
</dbReference>
<feature type="domain" description="Secreted LysM effector LysM C-terminal" evidence="2">
    <location>
        <begin position="18"/>
        <end position="114"/>
    </location>
</feature>
<protein>
    <recommendedName>
        <fullName evidence="2">Secreted LysM effector LysM C-terminal domain-containing protein</fullName>
    </recommendedName>
</protein>
<comment type="caution">
    <text evidence="3">The sequence shown here is derived from an EMBL/GenBank/DDBJ whole genome shotgun (WGS) entry which is preliminary data.</text>
</comment>
<gene>
    <name evidence="3" type="ORF">QBC41DRAFT_338347</name>
</gene>
<evidence type="ECO:0000259" key="2">
    <source>
        <dbReference type="Pfam" id="PF25139"/>
    </source>
</evidence>
<organism evidence="3 4">
    <name type="scientific">Cercophora samala</name>
    <dbReference type="NCBI Taxonomy" id="330535"/>
    <lineage>
        <taxon>Eukaryota</taxon>
        <taxon>Fungi</taxon>
        <taxon>Dikarya</taxon>
        <taxon>Ascomycota</taxon>
        <taxon>Pezizomycotina</taxon>
        <taxon>Sordariomycetes</taxon>
        <taxon>Sordariomycetidae</taxon>
        <taxon>Sordariales</taxon>
        <taxon>Lasiosphaeriaceae</taxon>
        <taxon>Cercophora</taxon>
    </lineage>
</organism>
<evidence type="ECO:0000313" key="3">
    <source>
        <dbReference type="EMBL" id="KAK0667504.1"/>
    </source>
</evidence>
<name>A0AA39ZAY3_9PEZI</name>
<dbReference type="Pfam" id="PF25139">
    <property type="entry name" value="LysM14_C"/>
    <property type="match status" value="1"/>
</dbReference>
<dbReference type="InterPro" id="IPR057277">
    <property type="entry name" value="LysM_C"/>
</dbReference>
<keyword evidence="1" id="KW-0732">Signal</keyword>
<evidence type="ECO:0000313" key="4">
    <source>
        <dbReference type="Proteomes" id="UP001174997"/>
    </source>
</evidence>
<sequence>MQLSFISLLAAAQAASAWQIIGYADSRTCNDQVQNRVLRGSSSSVCFTFGQSMPGVSCTHYARNGAPAQACSGHLPIVSVRYGTGENCAFYSGPGCTGDTIIRSGVNGCATFGDRTTIGSYRCSTR</sequence>
<proteinExistence type="predicted"/>
<feature type="signal peptide" evidence="1">
    <location>
        <begin position="1"/>
        <end position="17"/>
    </location>
</feature>
<keyword evidence="4" id="KW-1185">Reference proteome</keyword>
<feature type="chain" id="PRO_5041284319" description="Secreted LysM effector LysM C-terminal domain-containing protein" evidence="1">
    <location>
        <begin position="18"/>
        <end position="126"/>
    </location>
</feature>
<accession>A0AA39ZAY3</accession>
<dbReference type="Proteomes" id="UP001174997">
    <property type="component" value="Unassembled WGS sequence"/>
</dbReference>
<evidence type="ECO:0000256" key="1">
    <source>
        <dbReference type="SAM" id="SignalP"/>
    </source>
</evidence>
<reference evidence="3" key="1">
    <citation type="submission" date="2023-06" db="EMBL/GenBank/DDBJ databases">
        <title>Genome-scale phylogeny and comparative genomics of the fungal order Sordariales.</title>
        <authorList>
            <consortium name="Lawrence Berkeley National Laboratory"/>
            <person name="Hensen N."/>
            <person name="Bonometti L."/>
            <person name="Westerberg I."/>
            <person name="Brannstrom I.O."/>
            <person name="Guillou S."/>
            <person name="Cros-Aarteil S."/>
            <person name="Calhoun S."/>
            <person name="Haridas S."/>
            <person name="Kuo A."/>
            <person name="Mondo S."/>
            <person name="Pangilinan J."/>
            <person name="Riley R."/>
            <person name="Labutti K."/>
            <person name="Andreopoulos B."/>
            <person name="Lipzen A."/>
            <person name="Chen C."/>
            <person name="Yanf M."/>
            <person name="Daum C."/>
            <person name="Ng V."/>
            <person name="Clum A."/>
            <person name="Steindorff A."/>
            <person name="Ohm R."/>
            <person name="Martin F."/>
            <person name="Silar P."/>
            <person name="Natvig D."/>
            <person name="Lalanne C."/>
            <person name="Gautier V."/>
            <person name="Ament-Velasquez S.L."/>
            <person name="Kruys A."/>
            <person name="Hutchinson M.I."/>
            <person name="Powell A.J."/>
            <person name="Barry K."/>
            <person name="Miller A.N."/>
            <person name="Grigoriev I.V."/>
            <person name="Debuchy R."/>
            <person name="Gladieux P."/>
            <person name="Thoren M.H."/>
            <person name="Johannesson H."/>
        </authorList>
    </citation>
    <scope>NUCLEOTIDE SEQUENCE</scope>
    <source>
        <strain evidence="3">CBS 307.81</strain>
    </source>
</reference>